<dbReference type="Proteomes" id="UP001497482">
    <property type="component" value="Chromosome 21"/>
</dbReference>
<keyword evidence="2" id="KW-1185">Reference proteome</keyword>
<gene>
    <name evidence="1" type="ORF">KC01_LOCUS25185</name>
</gene>
<accession>A0AAV2L2K8</accession>
<sequence>MSSCTTCTLAHLPDQLPGRTGNIVYLALPPRSHHLALHQFSKQNLQPPVLSQPPSCETSPSNLVVSPYVSHQYVRISVLAIRDYPVSPTLSSQVSVCLIILIVR</sequence>
<dbReference type="AlphaFoldDB" id="A0AAV2L2K8"/>
<proteinExistence type="predicted"/>
<protein>
    <submittedName>
        <fullName evidence="1">Uncharacterized protein</fullName>
    </submittedName>
</protein>
<reference evidence="1 2" key="1">
    <citation type="submission" date="2024-04" db="EMBL/GenBank/DDBJ databases">
        <authorList>
            <person name="Waldvogel A.-M."/>
            <person name="Schoenle A."/>
        </authorList>
    </citation>
    <scope>NUCLEOTIDE SEQUENCE [LARGE SCALE GENOMIC DNA]</scope>
</reference>
<evidence type="ECO:0000313" key="2">
    <source>
        <dbReference type="Proteomes" id="UP001497482"/>
    </source>
</evidence>
<evidence type="ECO:0000313" key="1">
    <source>
        <dbReference type="EMBL" id="CAL1596522.1"/>
    </source>
</evidence>
<dbReference type="EMBL" id="OZ035843">
    <property type="protein sequence ID" value="CAL1596522.1"/>
    <property type="molecule type" value="Genomic_DNA"/>
</dbReference>
<name>A0AAV2L2K8_KNICA</name>
<organism evidence="1 2">
    <name type="scientific">Knipowitschia caucasica</name>
    <name type="common">Caucasian dwarf goby</name>
    <name type="synonym">Pomatoschistus caucasicus</name>
    <dbReference type="NCBI Taxonomy" id="637954"/>
    <lineage>
        <taxon>Eukaryota</taxon>
        <taxon>Metazoa</taxon>
        <taxon>Chordata</taxon>
        <taxon>Craniata</taxon>
        <taxon>Vertebrata</taxon>
        <taxon>Euteleostomi</taxon>
        <taxon>Actinopterygii</taxon>
        <taxon>Neopterygii</taxon>
        <taxon>Teleostei</taxon>
        <taxon>Neoteleostei</taxon>
        <taxon>Acanthomorphata</taxon>
        <taxon>Gobiaria</taxon>
        <taxon>Gobiiformes</taxon>
        <taxon>Gobioidei</taxon>
        <taxon>Gobiidae</taxon>
        <taxon>Gobiinae</taxon>
        <taxon>Knipowitschia</taxon>
    </lineage>
</organism>